<keyword evidence="15" id="KW-0175">Coiled coil</keyword>
<dbReference type="InterPro" id="IPR045864">
    <property type="entry name" value="aa-tRNA-synth_II/BPL/LPL"/>
</dbReference>
<keyword evidence="6 12" id="KW-0547">Nucleotide-binding</keyword>
<keyword evidence="9 12" id="KW-0030">Aminoacyl-tRNA synthetase</keyword>
<dbReference type="Gene3D" id="3.30.930.10">
    <property type="entry name" value="Bira Bifunctional Protein, Domain 2"/>
    <property type="match status" value="1"/>
</dbReference>
<dbReference type="SUPFAM" id="SSF55681">
    <property type="entry name" value="Class II aaRS and biotin synthetases"/>
    <property type="match status" value="1"/>
</dbReference>
<dbReference type="RefSeq" id="WP_034729497.1">
    <property type="nucleotide sequence ID" value="NZ_JPIN01000001.1"/>
</dbReference>
<dbReference type="EC" id="6.1.1.11" evidence="12"/>
<accession>A0A094L502</accession>
<feature type="coiled-coil region" evidence="15">
    <location>
        <begin position="76"/>
        <end position="103"/>
    </location>
</feature>
<dbReference type="UniPathway" id="UPA00906">
    <property type="reaction ID" value="UER00895"/>
</dbReference>
<evidence type="ECO:0000256" key="10">
    <source>
        <dbReference type="ARBA" id="ARBA00047929"/>
    </source>
</evidence>
<dbReference type="AlphaFoldDB" id="A0A094L502"/>
<evidence type="ECO:0000256" key="2">
    <source>
        <dbReference type="ARBA" id="ARBA00005045"/>
    </source>
</evidence>
<comment type="subcellular location">
    <subcellularLocation>
        <location evidence="1 12">Cytoplasm</location>
    </subcellularLocation>
</comment>
<feature type="binding site" evidence="12">
    <location>
        <position position="391"/>
    </location>
    <ligand>
        <name>L-serine</name>
        <dbReference type="ChEBI" id="CHEBI:33384"/>
    </ligand>
</feature>
<dbReference type="PRINTS" id="PR00981">
    <property type="entry name" value="TRNASYNTHSER"/>
</dbReference>
<feature type="binding site" evidence="13">
    <location>
        <position position="268"/>
    </location>
    <ligand>
        <name>L-serine</name>
        <dbReference type="ChEBI" id="CHEBI:33384"/>
    </ligand>
</feature>
<comment type="caution">
    <text evidence="17">The sequence shown here is derived from an EMBL/GenBank/DDBJ whole genome shotgun (WGS) entry which is preliminary data.</text>
</comment>
<evidence type="ECO:0000313" key="17">
    <source>
        <dbReference type="EMBL" id="KFZ29768.1"/>
    </source>
</evidence>
<dbReference type="InterPro" id="IPR002314">
    <property type="entry name" value="aa-tRNA-synt_IIb"/>
</dbReference>
<comment type="similarity">
    <text evidence="3 12">Belongs to the class-II aminoacyl-tRNA synthetase family. Type-1 seryl-tRNA synthetase subfamily.</text>
</comment>
<evidence type="ECO:0000256" key="11">
    <source>
        <dbReference type="ARBA" id="ARBA00048823"/>
    </source>
</evidence>
<dbReference type="Pfam" id="PF02403">
    <property type="entry name" value="Seryl_tRNA_N"/>
    <property type="match status" value="1"/>
</dbReference>
<comment type="catalytic activity">
    <reaction evidence="10 12">
        <text>tRNA(Sec) + L-serine + ATP = L-seryl-tRNA(Sec) + AMP + diphosphate + H(+)</text>
        <dbReference type="Rhea" id="RHEA:42580"/>
        <dbReference type="Rhea" id="RHEA-COMP:9742"/>
        <dbReference type="Rhea" id="RHEA-COMP:10128"/>
        <dbReference type="ChEBI" id="CHEBI:15378"/>
        <dbReference type="ChEBI" id="CHEBI:30616"/>
        <dbReference type="ChEBI" id="CHEBI:33019"/>
        <dbReference type="ChEBI" id="CHEBI:33384"/>
        <dbReference type="ChEBI" id="CHEBI:78442"/>
        <dbReference type="ChEBI" id="CHEBI:78533"/>
        <dbReference type="ChEBI" id="CHEBI:456215"/>
        <dbReference type="EC" id="6.1.1.11"/>
    </reaction>
</comment>
<dbReference type="Pfam" id="PF00587">
    <property type="entry name" value="tRNA-synt_2b"/>
    <property type="match status" value="1"/>
</dbReference>
<dbReference type="NCBIfam" id="TIGR00414">
    <property type="entry name" value="serS"/>
    <property type="match status" value="1"/>
</dbReference>
<keyword evidence="18" id="KW-1185">Reference proteome</keyword>
<dbReference type="EMBL" id="JPIN01000001">
    <property type="protein sequence ID" value="KFZ29768.1"/>
    <property type="molecule type" value="Genomic_DNA"/>
</dbReference>
<name>A0A094L502_9GAMM</name>
<protein>
    <recommendedName>
        <fullName evidence="12">Serine--tRNA ligase</fullName>
        <ecNumber evidence="12">6.1.1.11</ecNumber>
    </recommendedName>
    <alternativeName>
        <fullName evidence="12">Seryl-tRNA synthetase</fullName>
        <shortName evidence="12">SerRS</shortName>
    </alternativeName>
    <alternativeName>
        <fullName evidence="12">Seryl-tRNA(Ser/Sec) synthetase</fullName>
    </alternativeName>
</protein>
<feature type="binding site" evidence="12 14">
    <location>
        <begin position="268"/>
        <end position="270"/>
    </location>
    <ligand>
        <name>ATP</name>
        <dbReference type="ChEBI" id="CHEBI:30616"/>
    </ligand>
</feature>
<dbReference type="HAMAP" id="MF_00176">
    <property type="entry name" value="Ser_tRNA_synth_type1"/>
    <property type="match status" value="1"/>
</dbReference>
<dbReference type="GO" id="GO:0004828">
    <property type="term" value="F:serine-tRNA ligase activity"/>
    <property type="evidence" value="ECO:0007669"/>
    <property type="project" value="UniProtKB-UniRule"/>
</dbReference>
<sequence>MLDAKLFRSELADTAARLLQTRGFKLDVAKLEALEERRKALQVQTESLQAERNSRSKAIGKAKAQGEDIKPLLAAVDDLGAQLEQAKADLHDVQNELQSIIEGVPNLPASEVPLGADENDNQEISRWGQPHEFAFETKDHVDVAAGLAQGMDFERGAKLAGARFVVLQGAVAQLHRALAQFMLNLHVNEHGYTEAYVPYLVNHDTLFGTGQLPKFGEDLFHVQGATEKQVPLSLIPTAEVPLTNLWRDEIADEEQLPLQYAAHTPCFRSEAGSHGRDTRGLIRQHQFDKVELVWLVKPEDSMAVLEQLTGHAERVLQLLELPYRKVLLCTGDMGFGSCKTYDLEVWLPTQNTYREISSCSNMGDFQARRMQARFRRKGAKKPELMHTLNGSGLAVGRTLVAILENYQQADGSLKIPTVLQPYMGGRSEIKAS</sequence>
<dbReference type="InterPro" id="IPR033729">
    <property type="entry name" value="SerRS_core"/>
</dbReference>
<comment type="catalytic activity">
    <reaction evidence="11 12">
        <text>tRNA(Ser) + L-serine + ATP = L-seryl-tRNA(Ser) + AMP + diphosphate + H(+)</text>
        <dbReference type="Rhea" id="RHEA:12292"/>
        <dbReference type="Rhea" id="RHEA-COMP:9669"/>
        <dbReference type="Rhea" id="RHEA-COMP:9703"/>
        <dbReference type="ChEBI" id="CHEBI:15378"/>
        <dbReference type="ChEBI" id="CHEBI:30616"/>
        <dbReference type="ChEBI" id="CHEBI:33019"/>
        <dbReference type="ChEBI" id="CHEBI:33384"/>
        <dbReference type="ChEBI" id="CHEBI:78442"/>
        <dbReference type="ChEBI" id="CHEBI:78533"/>
        <dbReference type="ChEBI" id="CHEBI:456215"/>
        <dbReference type="EC" id="6.1.1.11"/>
    </reaction>
</comment>
<keyword evidence="5 12" id="KW-0436">Ligase</keyword>
<evidence type="ECO:0000313" key="18">
    <source>
        <dbReference type="Proteomes" id="UP000053718"/>
    </source>
</evidence>
<dbReference type="InterPro" id="IPR006195">
    <property type="entry name" value="aa-tRNA-synth_II"/>
</dbReference>
<keyword evidence="4 12" id="KW-0963">Cytoplasm</keyword>
<dbReference type="OrthoDB" id="9804647at2"/>
<keyword evidence="7 12" id="KW-0067">ATP-binding</keyword>
<dbReference type="InterPro" id="IPR010978">
    <property type="entry name" value="tRNA-bd_arm"/>
</dbReference>
<keyword evidence="8 12" id="KW-0648">Protein biosynthesis</keyword>
<evidence type="ECO:0000256" key="14">
    <source>
        <dbReference type="PIRSR" id="PIRSR001529-2"/>
    </source>
</evidence>
<dbReference type="InterPro" id="IPR015866">
    <property type="entry name" value="Ser-tRNA-synth_1_N"/>
</dbReference>
<evidence type="ECO:0000256" key="13">
    <source>
        <dbReference type="PIRSR" id="PIRSR001529-1"/>
    </source>
</evidence>
<dbReference type="GO" id="GO:0005737">
    <property type="term" value="C:cytoplasm"/>
    <property type="evidence" value="ECO:0007669"/>
    <property type="project" value="UniProtKB-SubCell"/>
</dbReference>
<organism evidence="17 18">
    <name type="scientific">Pseudidiomarina atlantica</name>
    <dbReference type="NCBI Taxonomy" id="1517416"/>
    <lineage>
        <taxon>Bacteria</taxon>
        <taxon>Pseudomonadati</taxon>
        <taxon>Pseudomonadota</taxon>
        <taxon>Gammaproteobacteria</taxon>
        <taxon>Alteromonadales</taxon>
        <taxon>Idiomarinaceae</taxon>
        <taxon>Pseudidiomarina</taxon>
    </lineage>
</organism>
<evidence type="ECO:0000256" key="1">
    <source>
        <dbReference type="ARBA" id="ARBA00004496"/>
    </source>
</evidence>
<dbReference type="Proteomes" id="UP000053718">
    <property type="component" value="Unassembled WGS sequence"/>
</dbReference>
<feature type="binding site" evidence="12">
    <location>
        <begin position="237"/>
        <end position="239"/>
    </location>
    <ligand>
        <name>L-serine</name>
        <dbReference type="ChEBI" id="CHEBI:33384"/>
    </ligand>
</feature>
<feature type="domain" description="Aminoacyl-transfer RNA synthetases class-II family profile" evidence="16">
    <location>
        <begin position="174"/>
        <end position="416"/>
    </location>
</feature>
<dbReference type="GO" id="GO:0016260">
    <property type="term" value="P:selenocysteine biosynthetic process"/>
    <property type="evidence" value="ECO:0007669"/>
    <property type="project" value="UniProtKB-UniRule"/>
</dbReference>
<evidence type="ECO:0000256" key="5">
    <source>
        <dbReference type="ARBA" id="ARBA00022598"/>
    </source>
</evidence>
<evidence type="ECO:0000256" key="3">
    <source>
        <dbReference type="ARBA" id="ARBA00010728"/>
    </source>
</evidence>
<comment type="pathway">
    <text evidence="2 12">Aminoacyl-tRNA biosynthesis; selenocysteinyl-tRNA(Sec) biosynthesis; L-seryl-tRNA(Sec) from L-serine and tRNA(Sec): step 1/1.</text>
</comment>
<comment type="caution">
    <text evidence="12">Lacks conserved residue(s) required for the propagation of feature annotation.</text>
</comment>
<dbReference type="CDD" id="cd00770">
    <property type="entry name" value="SerRS_core"/>
    <property type="match status" value="1"/>
</dbReference>
<evidence type="ECO:0000256" key="4">
    <source>
        <dbReference type="ARBA" id="ARBA00022490"/>
    </source>
</evidence>
<dbReference type="PANTHER" id="PTHR43697:SF1">
    <property type="entry name" value="SERINE--TRNA LIGASE"/>
    <property type="match status" value="1"/>
</dbReference>
<evidence type="ECO:0000259" key="16">
    <source>
        <dbReference type="PROSITE" id="PS50862"/>
    </source>
</evidence>
<dbReference type="GO" id="GO:0005524">
    <property type="term" value="F:ATP binding"/>
    <property type="evidence" value="ECO:0007669"/>
    <property type="project" value="UniProtKB-UniRule"/>
</dbReference>
<dbReference type="eggNOG" id="COG0172">
    <property type="taxonomic scope" value="Bacteria"/>
</dbReference>
<dbReference type="GO" id="GO:0006434">
    <property type="term" value="P:seryl-tRNA aminoacylation"/>
    <property type="evidence" value="ECO:0007669"/>
    <property type="project" value="UniProtKB-UniRule"/>
</dbReference>
<evidence type="ECO:0000256" key="12">
    <source>
        <dbReference type="HAMAP-Rule" id="MF_00176"/>
    </source>
</evidence>
<comment type="domain">
    <text evidence="12">Consists of two distinct domains, a catalytic core and a N-terminal extension that is involved in tRNA binding.</text>
</comment>
<proteinExistence type="inferred from homology"/>
<dbReference type="Gene3D" id="1.10.287.40">
    <property type="entry name" value="Serine-tRNA synthetase, tRNA binding domain"/>
    <property type="match status" value="1"/>
</dbReference>
<feature type="binding site" evidence="13">
    <location>
        <position position="237"/>
    </location>
    <ligand>
        <name>L-serine</name>
        <dbReference type="ChEBI" id="CHEBI:33384"/>
    </ligand>
</feature>
<feature type="binding site" evidence="12 13">
    <location>
        <position position="291"/>
    </location>
    <ligand>
        <name>L-serine</name>
        <dbReference type="ChEBI" id="CHEBI:33384"/>
    </ligand>
</feature>
<evidence type="ECO:0000256" key="8">
    <source>
        <dbReference type="ARBA" id="ARBA00022917"/>
    </source>
</evidence>
<reference evidence="17 18" key="1">
    <citation type="submission" date="2014-06" db="EMBL/GenBank/DDBJ databases">
        <title>Draft genome sequence of Idiomarina sp. MCCC 1A10513.</title>
        <authorList>
            <person name="Du J."/>
            <person name="Lai Q."/>
            <person name="Shao Z."/>
        </authorList>
    </citation>
    <scope>NUCLEOTIDE SEQUENCE [LARGE SCALE GENOMIC DNA]</scope>
    <source>
        <strain evidence="17 18">MCCC 1A10513</strain>
    </source>
</reference>
<dbReference type="PANTHER" id="PTHR43697">
    <property type="entry name" value="SERYL-TRNA SYNTHETASE"/>
    <property type="match status" value="1"/>
</dbReference>
<evidence type="ECO:0000256" key="15">
    <source>
        <dbReference type="SAM" id="Coils"/>
    </source>
</evidence>
<dbReference type="PROSITE" id="PS50862">
    <property type="entry name" value="AA_TRNA_LIGASE_II"/>
    <property type="match status" value="1"/>
</dbReference>
<dbReference type="InterPro" id="IPR002317">
    <property type="entry name" value="Ser-tRNA-ligase_type_1"/>
</dbReference>
<dbReference type="InterPro" id="IPR042103">
    <property type="entry name" value="SerRS_1_N_sf"/>
</dbReference>
<evidence type="ECO:0000256" key="7">
    <source>
        <dbReference type="ARBA" id="ARBA00022840"/>
    </source>
</evidence>
<comment type="subunit">
    <text evidence="12">Homodimer. The tRNA molecule binds across the dimer.</text>
</comment>
<dbReference type="STRING" id="1517416.IDAT_01335"/>
<evidence type="ECO:0000256" key="6">
    <source>
        <dbReference type="ARBA" id="ARBA00022741"/>
    </source>
</evidence>
<comment type="function">
    <text evidence="12">Catalyzes the attachment of serine to tRNA(Ser). Is also able to aminoacylate tRNA(Sec) with serine, to form the misacylated tRNA L-seryl-tRNA(Sec), which will be further converted into selenocysteinyl-tRNA(Sec).</text>
</comment>
<gene>
    <name evidence="12" type="primary">serS</name>
    <name evidence="17" type="ORF">IDAT_01335</name>
</gene>
<feature type="binding site" evidence="13">
    <location>
        <position position="389"/>
    </location>
    <ligand>
        <name>L-serine</name>
        <dbReference type="ChEBI" id="CHEBI:33384"/>
    </ligand>
</feature>
<dbReference type="PIRSF" id="PIRSF001529">
    <property type="entry name" value="Ser-tRNA-synth_IIa"/>
    <property type="match status" value="1"/>
</dbReference>
<dbReference type="SUPFAM" id="SSF46589">
    <property type="entry name" value="tRNA-binding arm"/>
    <property type="match status" value="1"/>
</dbReference>
<feature type="binding site" evidence="12 14">
    <location>
        <begin position="355"/>
        <end position="358"/>
    </location>
    <ligand>
        <name>ATP</name>
        <dbReference type="ChEBI" id="CHEBI:30616"/>
    </ligand>
</feature>
<evidence type="ECO:0000256" key="9">
    <source>
        <dbReference type="ARBA" id="ARBA00023146"/>
    </source>
</evidence>